<evidence type="ECO:0000256" key="1">
    <source>
        <dbReference type="ARBA" id="ARBA00013267"/>
    </source>
</evidence>
<dbReference type="InterPro" id="IPR014729">
    <property type="entry name" value="Rossmann-like_a/b/a_fold"/>
</dbReference>
<evidence type="ECO:0000256" key="4">
    <source>
        <dbReference type="ARBA" id="ARBA00022741"/>
    </source>
</evidence>
<keyword evidence="9" id="KW-1185">Reference proteome</keyword>
<evidence type="ECO:0000313" key="8">
    <source>
        <dbReference type="EMBL" id="MBB3898274.1"/>
    </source>
</evidence>
<evidence type="ECO:0000256" key="6">
    <source>
        <dbReference type="ARBA" id="ARBA00048539"/>
    </source>
</evidence>
<keyword evidence="4" id="KW-0547">Nucleotide-binding</keyword>
<organism evidence="8 9">
    <name type="scientific">Roseococcus suduntuyensis</name>
    <dbReference type="NCBI Taxonomy" id="455361"/>
    <lineage>
        <taxon>Bacteria</taxon>
        <taxon>Pseudomonadati</taxon>
        <taxon>Pseudomonadota</taxon>
        <taxon>Alphaproteobacteria</taxon>
        <taxon>Acetobacterales</taxon>
        <taxon>Roseomonadaceae</taxon>
        <taxon>Roseococcus</taxon>
    </lineage>
</organism>
<dbReference type="PANTHER" id="PTHR43033:SF5">
    <property type="entry name" value="TRNA(ILE)-LYSIDINE SYNTHETASE"/>
    <property type="match status" value="1"/>
</dbReference>
<name>A0A840ADG8_9PROT</name>
<proteinExistence type="predicted"/>
<sequence>MALIVDHGLRPESAAEAAGVAAQLAEHGIAARVLALSLPGGAGLQERARAARRAALLEACHAAGAVHLLLGHHARDQAETIAFRALRGSGARGLAGMAPLSVAAEALLLRPLLDVPQARLFATCAAAGLRPVTDPSNADPRFARARLRQVGGLEALLAAAPAFAARRAREEAAVLARAATCLRLLPEGCAFLDHAALGRDATARALLAALVRMVGGRPHAPSSNAVARLLAAGQGSLGGCVWRGGWLAREAAAQTIPARPGALWDGRFRLPRDPSLEDGQVAALGPAAAARMRARHRHLPSLALAALPVLRGGDAMLAKAAHLPYRETLCAGLSAARFTPLGGPLAG</sequence>
<dbReference type="GO" id="GO:0032267">
    <property type="term" value="F:tRNA(Ile)-lysidine synthase activity"/>
    <property type="evidence" value="ECO:0007669"/>
    <property type="project" value="UniProtKB-EC"/>
</dbReference>
<dbReference type="EC" id="6.3.4.19" evidence="1"/>
<feature type="domain" description="tRNA(Ile)-lysidine/2-thiocytidine synthase N-terminal" evidence="7">
    <location>
        <begin position="2"/>
        <end position="149"/>
    </location>
</feature>
<keyword evidence="3" id="KW-0819">tRNA processing</keyword>
<dbReference type="Gene3D" id="3.40.50.620">
    <property type="entry name" value="HUPs"/>
    <property type="match status" value="1"/>
</dbReference>
<keyword evidence="2 8" id="KW-0436">Ligase</keyword>
<reference evidence="8 9" key="1">
    <citation type="submission" date="2020-08" db="EMBL/GenBank/DDBJ databases">
        <title>Genomic Encyclopedia of Type Strains, Phase IV (KMG-IV): sequencing the most valuable type-strain genomes for metagenomic binning, comparative biology and taxonomic classification.</title>
        <authorList>
            <person name="Goeker M."/>
        </authorList>
    </citation>
    <scope>NUCLEOTIDE SEQUENCE [LARGE SCALE GENOMIC DNA]</scope>
    <source>
        <strain evidence="8 9">DSM 19979</strain>
    </source>
</reference>
<evidence type="ECO:0000256" key="2">
    <source>
        <dbReference type="ARBA" id="ARBA00022598"/>
    </source>
</evidence>
<accession>A0A840ADG8</accession>
<evidence type="ECO:0000256" key="3">
    <source>
        <dbReference type="ARBA" id="ARBA00022694"/>
    </source>
</evidence>
<dbReference type="CDD" id="cd01992">
    <property type="entry name" value="TilS_N"/>
    <property type="match status" value="1"/>
</dbReference>
<dbReference type="InterPro" id="IPR011063">
    <property type="entry name" value="TilS/TtcA_N"/>
</dbReference>
<dbReference type="NCBIfam" id="TIGR02432">
    <property type="entry name" value="lysidine_TilS_N"/>
    <property type="match status" value="1"/>
</dbReference>
<keyword evidence="5" id="KW-0067">ATP-binding</keyword>
<dbReference type="AlphaFoldDB" id="A0A840ADG8"/>
<dbReference type="PANTHER" id="PTHR43033">
    <property type="entry name" value="TRNA(ILE)-LYSIDINE SYNTHASE-RELATED"/>
    <property type="match status" value="1"/>
</dbReference>
<dbReference type="Pfam" id="PF01171">
    <property type="entry name" value="ATP_bind_3"/>
    <property type="match status" value="1"/>
</dbReference>
<evidence type="ECO:0000259" key="7">
    <source>
        <dbReference type="Pfam" id="PF01171"/>
    </source>
</evidence>
<gene>
    <name evidence="8" type="ORF">GGQ83_001711</name>
</gene>
<dbReference type="InterPro" id="IPR012094">
    <property type="entry name" value="tRNA_Ile_lys_synt"/>
</dbReference>
<evidence type="ECO:0000256" key="5">
    <source>
        <dbReference type="ARBA" id="ARBA00022840"/>
    </source>
</evidence>
<evidence type="ECO:0000313" key="9">
    <source>
        <dbReference type="Proteomes" id="UP000553193"/>
    </source>
</evidence>
<dbReference type="SUPFAM" id="SSF52402">
    <property type="entry name" value="Adenine nucleotide alpha hydrolases-like"/>
    <property type="match status" value="1"/>
</dbReference>
<dbReference type="GO" id="GO:0005524">
    <property type="term" value="F:ATP binding"/>
    <property type="evidence" value="ECO:0007669"/>
    <property type="project" value="UniProtKB-KW"/>
</dbReference>
<comment type="catalytic activity">
    <reaction evidence="6">
        <text>cytidine(34) in tRNA(Ile2) + L-lysine + ATP = lysidine(34) in tRNA(Ile2) + AMP + diphosphate + H(+)</text>
        <dbReference type="Rhea" id="RHEA:43744"/>
        <dbReference type="Rhea" id="RHEA-COMP:10625"/>
        <dbReference type="Rhea" id="RHEA-COMP:10670"/>
        <dbReference type="ChEBI" id="CHEBI:15378"/>
        <dbReference type="ChEBI" id="CHEBI:30616"/>
        <dbReference type="ChEBI" id="CHEBI:32551"/>
        <dbReference type="ChEBI" id="CHEBI:33019"/>
        <dbReference type="ChEBI" id="CHEBI:82748"/>
        <dbReference type="ChEBI" id="CHEBI:83665"/>
        <dbReference type="ChEBI" id="CHEBI:456215"/>
        <dbReference type="EC" id="6.3.4.19"/>
    </reaction>
</comment>
<dbReference type="Proteomes" id="UP000553193">
    <property type="component" value="Unassembled WGS sequence"/>
</dbReference>
<dbReference type="EMBL" id="JACIDJ010000002">
    <property type="protein sequence ID" value="MBB3898274.1"/>
    <property type="molecule type" value="Genomic_DNA"/>
</dbReference>
<dbReference type="GO" id="GO:0008033">
    <property type="term" value="P:tRNA processing"/>
    <property type="evidence" value="ECO:0007669"/>
    <property type="project" value="UniProtKB-KW"/>
</dbReference>
<dbReference type="InterPro" id="IPR012795">
    <property type="entry name" value="tRNA_Ile_lys_synt_N"/>
</dbReference>
<protein>
    <recommendedName>
        <fullName evidence="1">tRNA(Ile)-lysidine synthetase</fullName>
        <ecNumber evidence="1">6.3.4.19</ecNumber>
    </recommendedName>
</protein>
<comment type="caution">
    <text evidence="8">The sequence shown here is derived from an EMBL/GenBank/DDBJ whole genome shotgun (WGS) entry which is preliminary data.</text>
</comment>